<name>A0A1R4GZH4_9GAMM</name>
<dbReference type="Gene3D" id="3.40.630.10">
    <property type="entry name" value="Zn peptidases"/>
    <property type="match status" value="1"/>
</dbReference>
<dbReference type="Pfam" id="PF00702">
    <property type="entry name" value="Hydrolase"/>
    <property type="match status" value="1"/>
</dbReference>
<evidence type="ECO:0000313" key="3">
    <source>
        <dbReference type="Proteomes" id="UP000195667"/>
    </source>
</evidence>
<dbReference type="Proteomes" id="UP000195667">
    <property type="component" value="Unassembled WGS sequence"/>
</dbReference>
<keyword evidence="3" id="KW-1185">Reference proteome</keyword>
<protein>
    <submittedName>
        <fullName evidence="2">Peptidase M28</fullName>
    </submittedName>
</protein>
<sequence>MNRSVSVFFDIGNTLGSPKISSPSFRLEKIDIYPYIPKILQQLKNNGLKIGVISNTGNETEDDMTRVLKEAGIYSFFEPNLLIYSSVVGVSKPSPEIFLLAAIKADFANIPENCLYVGEDSKERKAANDLGWQVVSHPCLVWDVLNGSRLRYIRVTVPAEQNDQAWRSVIRELSSVVPLYVTGENGSQVYAIATTSSIPTLINLGFQVDFLGSENDPLTTELYLLRDDRQIRTGFLNPQGQSSNFFAGDEESQWVLSATSEGLYVALPSNHSVEEYHFEEAYHGHNLKLLPDPSLLEPFGEGNNARTAGFLQASNVERALSDFELEKLKTITADSIREYLERYAGITPIDESTGIKIKSRHIHSADIGLVTEALVKDFEKIGGGSFSIKIDRFVHEGRGLDNVEAELCGSESEEIVLVTAHLDSTAAFSDYSYNPERDPAPGADDDASGVAAVLVIADVIKQLAVIRPPKRTIRFVLFNAEEHGLVGSKAYARTQAALAAPIIGVYQMDMIGYNVVPPRSFEVHVGYVPSADVQARSIALAERIKRLIPEVSSNLELPQIYILTDPAAGRSDHASFHERGYAACVTSEDFFIGPEPGSPVAEANPNYHKDKDTFVDFDYAADIARVIAASAWLTANS</sequence>
<dbReference type="Gene3D" id="3.40.50.1000">
    <property type="entry name" value="HAD superfamily/HAD-like"/>
    <property type="match status" value="1"/>
</dbReference>
<dbReference type="GO" id="GO:0008235">
    <property type="term" value="F:metalloexopeptidase activity"/>
    <property type="evidence" value="ECO:0007669"/>
    <property type="project" value="InterPro"/>
</dbReference>
<dbReference type="SUPFAM" id="SSF53187">
    <property type="entry name" value="Zn-dependent exopeptidases"/>
    <property type="match status" value="1"/>
</dbReference>
<evidence type="ECO:0000259" key="1">
    <source>
        <dbReference type="Pfam" id="PF04389"/>
    </source>
</evidence>
<proteinExistence type="predicted"/>
<dbReference type="OrthoDB" id="9769665at2"/>
<dbReference type="Pfam" id="PF04389">
    <property type="entry name" value="Peptidase_M28"/>
    <property type="match status" value="1"/>
</dbReference>
<dbReference type="RefSeq" id="WP_087142103.1">
    <property type="nucleotide sequence ID" value="NZ_FUKI01000013.1"/>
</dbReference>
<dbReference type="AlphaFoldDB" id="A0A1R4GZH4"/>
<dbReference type="GO" id="GO:0006508">
    <property type="term" value="P:proteolysis"/>
    <property type="evidence" value="ECO:0007669"/>
    <property type="project" value="InterPro"/>
</dbReference>
<dbReference type="SUPFAM" id="SSF56784">
    <property type="entry name" value="HAD-like"/>
    <property type="match status" value="1"/>
</dbReference>
<dbReference type="InterPro" id="IPR045175">
    <property type="entry name" value="M28_fam"/>
</dbReference>
<dbReference type="EMBL" id="FUKI01000013">
    <property type="protein sequence ID" value="SJM89371.1"/>
    <property type="molecule type" value="Genomic_DNA"/>
</dbReference>
<dbReference type="PANTHER" id="PTHR12147:SF26">
    <property type="entry name" value="PEPTIDASE M28 DOMAIN-CONTAINING PROTEIN"/>
    <property type="match status" value="1"/>
</dbReference>
<evidence type="ECO:0000313" key="2">
    <source>
        <dbReference type="EMBL" id="SJM89371.1"/>
    </source>
</evidence>
<dbReference type="InterPro" id="IPR023214">
    <property type="entry name" value="HAD_sf"/>
</dbReference>
<dbReference type="PANTHER" id="PTHR12147">
    <property type="entry name" value="METALLOPEPTIDASE M28 FAMILY MEMBER"/>
    <property type="match status" value="1"/>
</dbReference>
<accession>A0A1R4GZH4</accession>
<feature type="domain" description="Peptidase M28" evidence="1">
    <location>
        <begin position="402"/>
        <end position="621"/>
    </location>
</feature>
<gene>
    <name evidence="2" type="ORF">CRENPOLYSF1_110006</name>
</gene>
<dbReference type="InterPro" id="IPR036412">
    <property type="entry name" value="HAD-like_sf"/>
</dbReference>
<reference evidence="3" key="1">
    <citation type="submission" date="2017-02" db="EMBL/GenBank/DDBJ databases">
        <authorList>
            <person name="Daims H."/>
        </authorList>
    </citation>
    <scope>NUCLEOTIDE SEQUENCE [LARGE SCALE GENOMIC DNA]</scope>
</reference>
<dbReference type="InterPro" id="IPR007484">
    <property type="entry name" value="Peptidase_M28"/>
</dbReference>
<organism evidence="2 3">
    <name type="scientific">Crenothrix polyspora</name>
    <dbReference type="NCBI Taxonomy" id="360316"/>
    <lineage>
        <taxon>Bacteria</taxon>
        <taxon>Pseudomonadati</taxon>
        <taxon>Pseudomonadota</taxon>
        <taxon>Gammaproteobacteria</taxon>
        <taxon>Methylococcales</taxon>
        <taxon>Crenotrichaceae</taxon>
        <taxon>Crenothrix</taxon>
    </lineage>
</organism>